<feature type="domain" description="FAS1" evidence="2">
    <location>
        <begin position="20"/>
        <end position="154"/>
    </location>
</feature>
<dbReference type="GO" id="GO:0000329">
    <property type="term" value="C:fungal-type vacuole membrane"/>
    <property type="evidence" value="ECO:0007669"/>
    <property type="project" value="TreeGrafter"/>
</dbReference>
<organism evidence="3 4">
    <name type="scientific">Elaphomyces granulatus</name>
    <dbReference type="NCBI Taxonomy" id="519963"/>
    <lineage>
        <taxon>Eukaryota</taxon>
        <taxon>Fungi</taxon>
        <taxon>Dikarya</taxon>
        <taxon>Ascomycota</taxon>
        <taxon>Pezizomycotina</taxon>
        <taxon>Eurotiomycetes</taxon>
        <taxon>Eurotiomycetidae</taxon>
        <taxon>Eurotiales</taxon>
        <taxon>Elaphomycetaceae</taxon>
        <taxon>Elaphomyces</taxon>
    </lineage>
</organism>
<feature type="domain" description="FAS1" evidence="2">
    <location>
        <begin position="181"/>
        <end position="330"/>
    </location>
</feature>
<dbReference type="SMART" id="SM00554">
    <property type="entry name" value="FAS1"/>
    <property type="match status" value="2"/>
</dbReference>
<dbReference type="EMBL" id="NPHW01003719">
    <property type="protein sequence ID" value="OXV09089.1"/>
    <property type="molecule type" value="Genomic_DNA"/>
</dbReference>
<dbReference type="Pfam" id="PF02469">
    <property type="entry name" value="Fasciclin"/>
    <property type="match status" value="2"/>
</dbReference>
<dbReference type="InterPro" id="IPR000782">
    <property type="entry name" value="FAS1_domain"/>
</dbReference>
<evidence type="ECO:0000313" key="3">
    <source>
        <dbReference type="EMBL" id="OXV09089.1"/>
    </source>
</evidence>
<dbReference type="InterPro" id="IPR050904">
    <property type="entry name" value="Adhesion/Biosynth-related"/>
</dbReference>
<evidence type="ECO:0000256" key="1">
    <source>
        <dbReference type="SAM" id="SignalP"/>
    </source>
</evidence>
<sequence length="380" mass="40291">MRSLYCNILVAGLSCSFTHAQSFLDSIASVSSLDRFKTLLTSNPSLAPLLTTSNSSSKITVLVPSNAAFDQYQSTYGVDISTLPTSELIAILQYQTLNGQYTLANLQGELVVPTYLTGQQYNNRTSGPAINSVAAGHSANTSSNGQVVILNSTTSSGGEMAVRQSGLGGVTVISGLNMATNLTITDGLWDNGVYQIINQFLTLPDSCTSSLVAKNLTGLSTALNRTNLAMTVDTKNNFTCIAPSDGAFLQSGNPQLQANIHNLSQMVSYHTINQPVYGDFLQNGQVYNSIGNDQIVVTVNVSGTYFNGAKIITRDIIMTNGVLHVVDKLMTPNNASGTATSASSSSTSKSAATAMLSDRELFQTLSVIETLLISLFIYLI</sequence>
<dbReference type="GO" id="GO:0016236">
    <property type="term" value="P:macroautophagy"/>
    <property type="evidence" value="ECO:0007669"/>
    <property type="project" value="TreeGrafter"/>
</dbReference>
<keyword evidence="4" id="KW-1185">Reference proteome</keyword>
<gene>
    <name evidence="3" type="ORF">Egran_03148</name>
</gene>
<accession>A0A232LY72</accession>
<dbReference type="SUPFAM" id="SSF82153">
    <property type="entry name" value="FAS1 domain"/>
    <property type="match status" value="2"/>
</dbReference>
<dbReference type="OrthoDB" id="286301at2759"/>
<proteinExistence type="predicted"/>
<dbReference type="PANTHER" id="PTHR10900">
    <property type="entry name" value="PERIOSTIN-RELATED"/>
    <property type="match status" value="1"/>
</dbReference>
<dbReference type="InterPro" id="IPR036378">
    <property type="entry name" value="FAS1_dom_sf"/>
</dbReference>
<reference evidence="3 4" key="1">
    <citation type="journal article" date="2015" name="Environ. Microbiol.">
        <title>Metagenome sequence of Elaphomyces granulatus from sporocarp tissue reveals Ascomycota ectomycorrhizal fingerprints of genome expansion and a Proteobacteria-rich microbiome.</title>
        <authorList>
            <person name="Quandt C.A."/>
            <person name="Kohler A."/>
            <person name="Hesse C.N."/>
            <person name="Sharpton T.J."/>
            <person name="Martin F."/>
            <person name="Spatafora J.W."/>
        </authorList>
    </citation>
    <scope>NUCLEOTIDE SEQUENCE [LARGE SCALE GENOMIC DNA]</scope>
    <source>
        <strain evidence="3 4">OSC145934</strain>
    </source>
</reference>
<keyword evidence="1" id="KW-0732">Signal</keyword>
<dbReference type="Proteomes" id="UP000243515">
    <property type="component" value="Unassembled WGS sequence"/>
</dbReference>
<dbReference type="PANTHER" id="PTHR10900:SF77">
    <property type="entry name" value="FI19380P1"/>
    <property type="match status" value="1"/>
</dbReference>
<protein>
    <recommendedName>
        <fullName evidence="2">FAS1 domain-containing protein</fullName>
    </recommendedName>
</protein>
<dbReference type="PROSITE" id="PS51257">
    <property type="entry name" value="PROKAR_LIPOPROTEIN"/>
    <property type="match status" value="1"/>
</dbReference>
<dbReference type="AlphaFoldDB" id="A0A232LY72"/>
<dbReference type="Gene3D" id="2.30.180.10">
    <property type="entry name" value="FAS1 domain"/>
    <property type="match status" value="2"/>
</dbReference>
<evidence type="ECO:0000259" key="2">
    <source>
        <dbReference type="PROSITE" id="PS50213"/>
    </source>
</evidence>
<dbReference type="PROSITE" id="PS50213">
    <property type="entry name" value="FAS1"/>
    <property type="match status" value="2"/>
</dbReference>
<comment type="caution">
    <text evidence="3">The sequence shown here is derived from an EMBL/GenBank/DDBJ whole genome shotgun (WGS) entry which is preliminary data.</text>
</comment>
<evidence type="ECO:0000313" key="4">
    <source>
        <dbReference type="Proteomes" id="UP000243515"/>
    </source>
</evidence>
<feature type="signal peptide" evidence="1">
    <location>
        <begin position="1"/>
        <end position="20"/>
    </location>
</feature>
<feature type="chain" id="PRO_5012646956" description="FAS1 domain-containing protein" evidence="1">
    <location>
        <begin position="21"/>
        <end position="380"/>
    </location>
</feature>
<name>A0A232LY72_9EURO</name>